<feature type="region of interest" description="Disordered" evidence="1">
    <location>
        <begin position="1"/>
        <end position="23"/>
    </location>
</feature>
<feature type="compositionally biased region" description="Polar residues" evidence="1">
    <location>
        <begin position="14"/>
        <end position="23"/>
    </location>
</feature>
<keyword evidence="3" id="KW-1185">Reference proteome</keyword>
<organism evidence="2 3">
    <name type="scientific">Posidoniimonas polymericola</name>
    <dbReference type="NCBI Taxonomy" id="2528002"/>
    <lineage>
        <taxon>Bacteria</taxon>
        <taxon>Pseudomonadati</taxon>
        <taxon>Planctomycetota</taxon>
        <taxon>Planctomycetia</taxon>
        <taxon>Pirellulales</taxon>
        <taxon>Lacipirellulaceae</taxon>
        <taxon>Posidoniimonas</taxon>
    </lineage>
</organism>
<dbReference type="AlphaFoldDB" id="A0A5C5YM97"/>
<evidence type="ECO:0000256" key="1">
    <source>
        <dbReference type="SAM" id="MobiDB-lite"/>
    </source>
</evidence>
<dbReference type="EMBL" id="SJPO01000006">
    <property type="protein sequence ID" value="TWT76032.1"/>
    <property type="molecule type" value="Genomic_DNA"/>
</dbReference>
<reference evidence="2 3" key="1">
    <citation type="submission" date="2019-02" db="EMBL/GenBank/DDBJ databases">
        <title>Deep-cultivation of Planctomycetes and their phenomic and genomic characterization uncovers novel biology.</title>
        <authorList>
            <person name="Wiegand S."/>
            <person name="Jogler M."/>
            <person name="Boedeker C."/>
            <person name="Pinto D."/>
            <person name="Vollmers J."/>
            <person name="Rivas-Marin E."/>
            <person name="Kohn T."/>
            <person name="Peeters S.H."/>
            <person name="Heuer A."/>
            <person name="Rast P."/>
            <person name="Oberbeckmann S."/>
            <person name="Bunk B."/>
            <person name="Jeske O."/>
            <person name="Meyerdierks A."/>
            <person name="Storesund J.E."/>
            <person name="Kallscheuer N."/>
            <person name="Luecker S."/>
            <person name="Lage O.M."/>
            <person name="Pohl T."/>
            <person name="Merkel B.J."/>
            <person name="Hornburger P."/>
            <person name="Mueller R.-W."/>
            <person name="Bruemmer F."/>
            <person name="Labrenz M."/>
            <person name="Spormann A.M."/>
            <person name="Op Den Camp H."/>
            <person name="Overmann J."/>
            <person name="Amann R."/>
            <person name="Jetten M.S.M."/>
            <person name="Mascher T."/>
            <person name="Medema M.H."/>
            <person name="Devos D.P."/>
            <person name="Kaster A.-K."/>
            <person name="Ovreas L."/>
            <person name="Rohde M."/>
            <person name="Galperin M.Y."/>
            <person name="Jogler C."/>
        </authorList>
    </citation>
    <scope>NUCLEOTIDE SEQUENCE [LARGE SCALE GENOMIC DNA]</scope>
    <source>
        <strain evidence="2 3">Pla123a</strain>
    </source>
</reference>
<name>A0A5C5YM97_9BACT</name>
<evidence type="ECO:0000313" key="2">
    <source>
        <dbReference type="EMBL" id="TWT76032.1"/>
    </source>
</evidence>
<comment type="caution">
    <text evidence="2">The sequence shown here is derived from an EMBL/GenBank/DDBJ whole genome shotgun (WGS) entry which is preliminary data.</text>
</comment>
<evidence type="ECO:0000313" key="3">
    <source>
        <dbReference type="Proteomes" id="UP000318478"/>
    </source>
</evidence>
<gene>
    <name evidence="2" type="ORF">Pla123a_28180</name>
</gene>
<proteinExistence type="predicted"/>
<accession>A0A5C5YM97</accession>
<dbReference type="Proteomes" id="UP000318478">
    <property type="component" value="Unassembled WGS sequence"/>
</dbReference>
<protein>
    <submittedName>
        <fullName evidence="2">Uncharacterized protein</fullName>
    </submittedName>
</protein>
<sequence>MSIAAGLPPGSGSTGLRRTNIHSVQNTIRRHWTDQEKRRRTEMARLMQRRLLTALEGRRLVG</sequence>